<protein>
    <submittedName>
        <fullName evidence="1">Uncharacterized protein</fullName>
    </submittedName>
</protein>
<reference evidence="1" key="1">
    <citation type="submission" date="2020-03" db="EMBL/GenBank/DDBJ databases">
        <title>The deep terrestrial virosphere.</title>
        <authorList>
            <person name="Holmfeldt K."/>
            <person name="Nilsson E."/>
            <person name="Simone D."/>
            <person name="Lopez-Fernandez M."/>
            <person name="Wu X."/>
            <person name="de Brujin I."/>
            <person name="Lundin D."/>
            <person name="Andersson A."/>
            <person name="Bertilsson S."/>
            <person name="Dopson M."/>
        </authorList>
    </citation>
    <scope>NUCLEOTIDE SEQUENCE</scope>
    <source>
        <strain evidence="1">TM448A00237</strain>
    </source>
</reference>
<sequence length="108" mass="12042">MIINYDWANSIPEPYWVTTGILNFDWVSAKPNINIVTMPATIVLQIRPDKVLEVSGTDNIGNLQPIKDNRISIVVSGIAYSINPFSSDTARSYLVRHIDGVLTIKVLE</sequence>
<evidence type="ECO:0000313" key="1">
    <source>
        <dbReference type="EMBL" id="QJA45412.1"/>
    </source>
</evidence>
<gene>
    <name evidence="1" type="ORF">TM448A00237_0018</name>
</gene>
<name>A0A6H1ZD80_9ZZZZ</name>
<dbReference type="EMBL" id="MT143990">
    <property type="protein sequence ID" value="QJA45412.1"/>
    <property type="molecule type" value="Genomic_DNA"/>
</dbReference>
<proteinExistence type="predicted"/>
<organism evidence="1">
    <name type="scientific">viral metagenome</name>
    <dbReference type="NCBI Taxonomy" id="1070528"/>
    <lineage>
        <taxon>unclassified sequences</taxon>
        <taxon>metagenomes</taxon>
        <taxon>organismal metagenomes</taxon>
    </lineage>
</organism>
<dbReference type="AlphaFoldDB" id="A0A6H1ZD80"/>
<accession>A0A6H1ZD80</accession>